<accession>A0A371J5M1</accession>
<dbReference type="InterPro" id="IPR001734">
    <property type="entry name" value="Na/solute_symporter"/>
</dbReference>
<comment type="subcellular location">
    <subcellularLocation>
        <location evidence="1">Membrane</location>
        <topology evidence="1">Multi-pass membrane protein</topology>
    </subcellularLocation>
</comment>
<dbReference type="Proteomes" id="UP000215694">
    <property type="component" value="Unassembled WGS sequence"/>
</dbReference>
<evidence type="ECO:0000256" key="7">
    <source>
        <dbReference type="SAM" id="Phobius"/>
    </source>
</evidence>
<dbReference type="Gene3D" id="1.20.1730.10">
    <property type="entry name" value="Sodium/glucose cotransporter"/>
    <property type="match status" value="1"/>
</dbReference>
<protein>
    <submittedName>
        <fullName evidence="8">Solute:sodium symporter family transporter</fullName>
    </submittedName>
</protein>
<dbReference type="AlphaFoldDB" id="A0A371J5M1"/>
<feature type="transmembrane region" description="Helical" evidence="7">
    <location>
        <begin position="119"/>
        <end position="140"/>
    </location>
</feature>
<feature type="transmembrane region" description="Helical" evidence="7">
    <location>
        <begin position="405"/>
        <end position="425"/>
    </location>
</feature>
<evidence type="ECO:0000313" key="9">
    <source>
        <dbReference type="Proteomes" id="UP000215694"/>
    </source>
</evidence>
<feature type="transmembrane region" description="Helical" evidence="7">
    <location>
        <begin position="245"/>
        <end position="264"/>
    </location>
</feature>
<feature type="transmembrane region" description="Helical" evidence="7">
    <location>
        <begin position="333"/>
        <end position="353"/>
    </location>
</feature>
<dbReference type="OrthoDB" id="9814523at2"/>
<evidence type="ECO:0000256" key="4">
    <source>
        <dbReference type="ARBA" id="ARBA00022989"/>
    </source>
</evidence>
<comment type="caution">
    <text evidence="8">The sequence shown here is derived from an EMBL/GenBank/DDBJ whole genome shotgun (WGS) entry which is preliminary data.</text>
</comment>
<feature type="transmembrane region" description="Helical" evidence="7">
    <location>
        <begin position="285"/>
        <end position="310"/>
    </location>
</feature>
<comment type="similarity">
    <text evidence="2 6">Belongs to the sodium:solute symporter (SSF) (TC 2.A.21) family.</text>
</comment>
<sequence length="548" mass="59246">MDLFVIITFLAFTLGVAFISWYKTRGSNFSSKDGYFLAGRSLTGVTIAGTIMLTNLSTEQLIGLTGQSYMTNMGPMAWEATSCVALVLMAFVFLPKYLKSGIATIPDFLEERYDYSTKRIVSLLFILGYILTYLPTVLYSGSLVLNQLFGISDRLGVSDFSAILIISGAIGVVGILYTTFGGLKITAYADTINGVGLLIGGLMIPILGLIALGDGSFMDGINTLITVNPEKLNAINPANSQAPLVPWPVLFTGLLFNNLFYWCTNQAIVQKTFGAKNLAEAQKGVIFTGFLKLIGPFFLVIPGIIAFHLYGNTLSNADLAYPTLVLDVLPKPLLGLFAAVLFGAILSSFNGALNSTSTLFTLDIYKPIMQKKAQKMLATSGNDEVALDKTDEELVNMGRKFTTGLAILSIAIAPFILYAPAGLFGYLQECFGFYNVPILAAVVIGIFSKKVPAIAPKIALVSHIILYSLSKVFLGHVHFLYVLGVLFPINILIMLYVGKIKPRENDFVQADAGVVDLTPWKYAKPIALFSIIAMAIMYLVFSPLGLGA</sequence>
<dbReference type="PROSITE" id="PS50283">
    <property type="entry name" value="NA_SOLUT_SYMP_3"/>
    <property type="match status" value="1"/>
</dbReference>
<keyword evidence="4 7" id="KW-1133">Transmembrane helix</keyword>
<feature type="transmembrane region" description="Helical" evidence="7">
    <location>
        <begin position="34"/>
        <end position="56"/>
    </location>
</feature>
<dbReference type="InterPro" id="IPR038377">
    <property type="entry name" value="Na/Glc_symporter_sf"/>
</dbReference>
<keyword evidence="9" id="KW-1185">Reference proteome</keyword>
<dbReference type="EMBL" id="NOJY02000009">
    <property type="protein sequence ID" value="RDY28081.1"/>
    <property type="molecule type" value="Genomic_DNA"/>
</dbReference>
<feature type="transmembrane region" description="Helical" evidence="7">
    <location>
        <begin position="431"/>
        <end position="447"/>
    </location>
</feature>
<dbReference type="NCBIfam" id="NF007790">
    <property type="entry name" value="PRK10484.1"/>
    <property type="match status" value="1"/>
</dbReference>
<dbReference type="Pfam" id="PF00474">
    <property type="entry name" value="SSF"/>
    <property type="match status" value="1"/>
</dbReference>
<dbReference type="RefSeq" id="WP_094367765.1">
    <property type="nucleotide sequence ID" value="NZ_NOJY02000009.1"/>
</dbReference>
<evidence type="ECO:0000256" key="2">
    <source>
        <dbReference type="ARBA" id="ARBA00006434"/>
    </source>
</evidence>
<feature type="transmembrane region" description="Helical" evidence="7">
    <location>
        <begin position="76"/>
        <end position="98"/>
    </location>
</feature>
<keyword evidence="5 7" id="KW-0472">Membrane</keyword>
<organism evidence="8 9">
    <name type="scientific">Romboutsia weinsteinii</name>
    <dbReference type="NCBI Taxonomy" id="2020949"/>
    <lineage>
        <taxon>Bacteria</taxon>
        <taxon>Bacillati</taxon>
        <taxon>Bacillota</taxon>
        <taxon>Clostridia</taxon>
        <taxon>Peptostreptococcales</taxon>
        <taxon>Peptostreptococcaceae</taxon>
        <taxon>Romboutsia</taxon>
    </lineage>
</organism>
<dbReference type="GO" id="GO:0005412">
    <property type="term" value="F:D-glucose:sodium symporter activity"/>
    <property type="evidence" value="ECO:0007669"/>
    <property type="project" value="TreeGrafter"/>
</dbReference>
<dbReference type="GO" id="GO:0005886">
    <property type="term" value="C:plasma membrane"/>
    <property type="evidence" value="ECO:0007669"/>
    <property type="project" value="TreeGrafter"/>
</dbReference>
<dbReference type="PANTHER" id="PTHR11819:SF195">
    <property type="entry name" value="SODIUM_GLUCOSE COTRANSPORTER 4"/>
    <property type="match status" value="1"/>
</dbReference>
<gene>
    <name evidence="8" type="ORF">CHL78_007200</name>
</gene>
<feature type="transmembrane region" description="Helical" evidence="7">
    <location>
        <begin position="526"/>
        <end position="546"/>
    </location>
</feature>
<name>A0A371J5M1_9FIRM</name>
<evidence type="ECO:0000313" key="8">
    <source>
        <dbReference type="EMBL" id="RDY28081.1"/>
    </source>
</evidence>
<feature type="transmembrane region" description="Helical" evidence="7">
    <location>
        <begin position="192"/>
        <end position="212"/>
    </location>
</feature>
<reference evidence="8 9" key="1">
    <citation type="journal article" date="2017" name="Genome Announc.">
        <title>Draft Genome Sequence of Romboutsia weinsteinii sp. nov. Strain CCRI-19649(T) Isolated from Surface Water.</title>
        <authorList>
            <person name="Maheux A.F."/>
            <person name="Boudreau D.K."/>
            <person name="Berube E."/>
            <person name="Boissinot M."/>
            <person name="Cantin P."/>
            <person name="Raymond F."/>
            <person name="Corbeil J."/>
            <person name="Omar R.F."/>
            <person name="Bergeron M.G."/>
        </authorList>
    </citation>
    <scope>NUCLEOTIDE SEQUENCE [LARGE SCALE GENOMIC DNA]</scope>
    <source>
        <strain evidence="8 9">CCRI-19649</strain>
    </source>
</reference>
<evidence type="ECO:0000256" key="1">
    <source>
        <dbReference type="ARBA" id="ARBA00004141"/>
    </source>
</evidence>
<evidence type="ECO:0000256" key="5">
    <source>
        <dbReference type="ARBA" id="ARBA00023136"/>
    </source>
</evidence>
<feature type="transmembrane region" description="Helical" evidence="7">
    <location>
        <begin position="6"/>
        <end position="22"/>
    </location>
</feature>
<feature type="transmembrane region" description="Helical" evidence="7">
    <location>
        <begin position="479"/>
        <end position="497"/>
    </location>
</feature>
<proteinExistence type="inferred from homology"/>
<evidence type="ECO:0000256" key="6">
    <source>
        <dbReference type="RuleBase" id="RU362091"/>
    </source>
</evidence>
<dbReference type="PANTHER" id="PTHR11819">
    <property type="entry name" value="SOLUTE CARRIER FAMILY 5"/>
    <property type="match status" value="1"/>
</dbReference>
<evidence type="ECO:0000256" key="3">
    <source>
        <dbReference type="ARBA" id="ARBA00022692"/>
    </source>
</evidence>
<keyword evidence="3 7" id="KW-0812">Transmembrane</keyword>
<dbReference type="CDD" id="cd10328">
    <property type="entry name" value="SLC5sbd_YidK"/>
    <property type="match status" value="1"/>
</dbReference>
<feature type="transmembrane region" description="Helical" evidence="7">
    <location>
        <begin position="160"/>
        <end position="180"/>
    </location>
</feature>
<dbReference type="NCBIfam" id="TIGR00813">
    <property type="entry name" value="sss"/>
    <property type="match status" value="1"/>
</dbReference>